<evidence type="ECO:0000256" key="1">
    <source>
        <dbReference type="ARBA" id="ARBA00001966"/>
    </source>
</evidence>
<evidence type="ECO:0000259" key="6">
    <source>
        <dbReference type="PROSITE" id="PS51918"/>
    </source>
</evidence>
<dbReference type="InterPro" id="IPR058240">
    <property type="entry name" value="rSAM_sf"/>
</dbReference>
<dbReference type="GO" id="GO:0046872">
    <property type="term" value="F:metal ion binding"/>
    <property type="evidence" value="ECO:0007669"/>
    <property type="project" value="UniProtKB-KW"/>
</dbReference>
<dbReference type="KEGG" id="acaf:CA12_18620"/>
<dbReference type="Proteomes" id="UP000318741">
    <property type="component" value="Chromosome"/>
</dbReference>
<organism evidence="7 8">
    <name type="scientific">Alienimonas californiensis</name>
    <dbReference type="NCBI Taxonomy" id="2527989"/>
    <lineage>
        <taxon>Bacteria</taxon>
        <taxon>Pseudomonadati</taxon>
        <taxon>Planctomycetota</taxon>
        <taxon>Planctomycetia</taxon>
        <taxon>Planctomycetales</taxon>
        <taxon>Planctomycetaceae</taxon>
        <taxon>Alienimonas</taxon>
    </lineage>
</organism>
<evidence type="ECO:0000256" key="4">
    <source>
        <dbReference type="ARBA" id="ARBA00023004"/>
    </source>
</evidence>
<dbReference type="Pfam" id="PF04055">
    <property type="entry name" value="Radical_SAM"/>
    <property type="match status" value="1"/>
</dbReference>
<keyword evidence="5" id="KW-0411">Iron-sulfur</keyword>
<dbReference type="SFLD" id="SFLDG01067">
    <property type="entry name" value="SPASM/twitch_domain_containing"/>
    <property type="match status" value="1"/>
</dbReference>
<feature type="domain" description="Radical SAM core" evidence="6">
    <location>
        <begin position="45"/>
        <end position="265"/>
    </location>
</feature>
<dbReference type="CDD" id="cd01335">
    <property type="entry name" value="Radical_SAM"/>
    <property type="match status" value="1"/>
</dbReference>
<accession>A0A517P8R7</accession>
<comment type="cofactor">
    <cofactor evidence="1">
        <name>[4Fe-4S] cluster</name>
        <dbReference type="ChEBI" id="CHEBI:49883"/>
    </cofactor>
</comment>
<dbReference type="SUPFAM" id="SSF102114">
    <property type="entry name" value="Radical SAM enzymes"/>
    <property type="match status" value="1"/>
</dbReference>
<dbReference type="AlphaFoldDB" id="A0A517P8R7"/>
<dbReference type="OrthoDB" id="9782387at2"/>
<gene>
    <name evidence="7" type="ORF">CA12_18620</name>
</gene>
<dbReference type="PANTHER" id="PTHR43524:SF1">
    <property type="entry name" value="RADICAL SAM SUPERFAMILY PROTEIN"/>
    <property type="match status" value="1"/>
</dbReference>
<dbReference type="Gene3D" id="3.20.20.70">
    <property type="entry name" value="Aldolase class I"/>
    <property type="match status" value="1"/>
</dbReference>
<keyword evidence="2" id="KW-0949">S-adenosyl-L-methionine</keyword>
<dbReference type="PANTHER" id="PTHR43524">
    <property type="entry name" value="RADICAL SAM SUPERFAMILY PROTEIN"/>
    <property type="match status" value="1"/>
</dbReference>
<keyword evidence="8" id="KW-1185">Reference proteome</keyword>
<sequence length="443" mass="49850">MQTVRFARRLLQRADAKAIWKMAWNLGLGGANSVRLHKKRLKSGQFFPPFLYVSVINSCNLRCQGCWVDVAHERQTIDLPTMDRLIHEAKEMGNRFFGLVGGEPFMHPDLLEIPKRHPGCYFQIFTNGQFITADVAKEMRRLGNVTPLISVEGNETVSDERRGRKGVYNKTLRGIKNCLEHKVPTGVCTSVAASNFDDLVNDAWLDKLIEMGVLYTWFHVYRPMGPDACEDLCLSRAQQKALREFVVTRRASKPIAIIDAYYDGEGKALCPAVTGISHHINPWGDIEPCPIVQFSKESIHQEGGRTGADPRHLRDRFFESKFLKDFRDVAAANTRGCIVLERPDLLKTVVEANSAEDSTARRTAMAELSAMTVRTSQFHPGDEVPEKSWAYRLAKKYLFADFGVYDGHDHTDKAAPYLLDRAEADGELPKPAAKEANLVQLTV</sequence>
<protein>
    <submittedName>
        <fullName evidence="7">Pyrroloquinoline quinone biosynthesis protein PqqE</fullName>
    </submittedName>
</protein>
<evidence type="ECO:0000256" key="2">
    <source>
        <dbReference type="ARBA" id="ARBA00022691"/>
    </source>
</evidence>
<dbReference type="InterPro" id="IPR007197">
    <property type="entry name" value="rSAM"/>
</dbReference>
<keyword evidence="3" id="KW-0479">Metal-binding</keyword>
<dbReference type="GO" id="GO:0003824">
    <property type="term" value="F:catalytic activity"/>
    <property type="evidence" value="ECO:0007669"/>
    <property type="project" value="InterPro"/>
</dbReference>
<evidence type="ECO:0000313" key="8">
    <source>
        <dbReference type="Proteomes" id="UP000318741"/>
    </source>
</evidence>
<proteinExistence type="predicted"/>
<keyword evidence="4" id="KW-0408">Iron</keyword>
<dbReference type="PROSITE" id="PS51918">
    <property type="entry name" value="RADICAL_SAM"/>
    <property type="match status" value="1"/>
</dbReference>
<evidence type="ECO:0000256" key="3">
    <source>
        <dbReference type="ARBA" id="ARBA00022723"/>
    </source>
</evidence>
<evidence type="ECO:0000256" key="5">
    <source>
        <dbReference type="ARBA" id="ARBA00023014"/>
    </source>
</evidence>
<dbReference type="GO" id="GO:0051536">
    <property type="term" value="F:iron-sulfur cluster binding"/>
    <property type="evidence" value="ECO:0007669"/>
    <property type="project" value="UniProtKB-KW"/>
</dbReference>
<reference evidence="7 8" key="1">
    <citation type="submission" date="2019-02" db="EMBL/GenBank/DDBJ databases">
        <title>Deep-cultivation of Planctomycetes and their phenomic and genomic characterization uncovers novel biology.</title>
        <authorList>
            <person name="Wiegand S."/>
            <person name="Jogler M."/>
            <person name="Boedeker C."/>
            <person name="Pinto D."/>
            <person name="Vollmers J."/>
            <person name="Rivas-Marin E."/>
            <person name="Kohn T."/>
            <person name="Peeters S.H."/>
            <person name="Heuer A."/>
            <person name="Rast P."/>
            <person name="Oberbeckmann S."/>
            <person name="Bunk B."/>
            <person name="Jeske O."/>
            <person name="Meyerdierks A."/>
            <person name="Storesund J.E."/>
            <person name="Kallscheuer N."/>
            <person name="Luecker S."/>
            <person name="Lage O.M."/>
            <person name="Pohl T."/>
            <person name="Merkel B.J."/>
            <person name="Hornburger P."/>
            <person name="Mueller R.-W."/>
            <person name="Bruemmer F."/>
            <person name="Labrenz M."/>
            <person name="Spormann A.M."/>
            <person name="Op den Camp H."/>
            <person name="Overmann J."/>
            <person name="Amann R."/>
            <person name="Jetten M.S.M."/>
            <person name="Mascher T."/>
            <person name="Medema M.H."/>
            <person name="Devos D.P."/>
            <person name="Kaster A.-K."/>
            <person name="Ovreas L."/>
            <person name="Rohde M."/>
            <person name="Galperin M.Y."/>
            <person name="Jogler C."/>
        </authorList>
    </citation>
    <scope>NUCLEOTIDE SEQUENCE [LARGE SCALE GENOMIC DNA]</scope>
    <source>
        <strain evidence="7 8">CA12</strain>
    </source>
</reference>
<dbReference type="RefSeq" id="WP_145358672.1">
    <property type="nucleotide sequence ID" value="NZ_CP036265.1"/>
</dbReference>
<dbReference type="EMBL" id="CP036265">
    <property type="protein sequence ID" value="QDT15768.1"/>
    <property type="molecule type" value="Genomic_DNA"/>
</dbReference>
<name>A0A517P8R7_9PLAN</name>
<dbReference type="SFLD" id="SFLDS00029">
    <property type="entry name" value="Radical_SAM"/>
    <property type="match status" value="1"/>
</dbReference>
<dbReference type="InterPro" id="IPR013785">
    <property type="entry name" value="Aldolase_TIM"/>
</dbReference>
<evidence type="ECO:0000313" key="7">
    <source>
        <dbReference type="EMBL" id="QDT15768.1"/>
    </source>
</evidence>